<evidence type="ECO:0000256" key="1">
    <source>
        <dbReference type="SAM" id="MobiDB-lite"/>
    </source>
</evidence>
<feature type="compositionally biased region" description="Low complexity" evidence="1">
    <location>
        <begin position="106"/>
        <end position="190"/>
    </location>
</feature>
<feature type="region of interest" description="Disordered" evidence="1">
    <location>
        <begin position="1095"/>
        <end position="1170"/>
    </location>
</feature>
<feature type="compositionally biased region" description="Polar residues" evidence="1">
    <location>
        <begin position="1"/>
        <end position="10"/>
    </location>
</feature>
<feature type="compositionally biased region" description="Gly residues" evidence="1">
    <location>
        <begin position="1113"/>
        <end position="1135"/>
    </location>
</feature>
<dbReference type="InterPro" id="IPR027417">
    <property type="entry name" value="P-loop_NTPase"/>
</dbReference>
<feature type="transmembrane region" description="Helical" evidence="2">
    <location>
        <begin position="47"/>
        <end position="65"/>
    </location>
</feature>
<feature type="transmembrane region" description="Helical" evidence="2">
    <location>
        <begin position="1184"/>
        <end position="1206"/>
    </location>
</feature>
<evidence type="ECO:0000259" key="3">
    <source>
        <dbReference type="Pfam" id="PF04577"/>
    </source>
</evidence>
<dbReference type="Proteomes" id="UP000239649">
    <property type="component" value="Unassembled WGS sequence"/>
</dbReference>
<accession>A0A2P6VMW8</accession>
<organism evidence="4 5">
    <name type="scientific">Micractinium conductrix</name>
    <dbReference type="NCBI Taxonomy" id="554055"/>
    <lineage>
        <taxon>Eukaryota</taxon>
        <taxon>Viridiplantae</taxon>
        <taxon>Chlorophyta</taxon>
        <taxon>core chlorophytes</taxon>
        <taxon>Trebouxiophyceae</taxon>
        <taxon>Chlorellales</taxon>
        <taxon>Chlorellaceae</taxon>
        <taxon>Chlorella clade</taxon>
        <taxon>Micractinium</taxon>
    </lineage>
</organism>
<dbReference type="PANTHER" id="PTHR12460:SF38">
    <property type="entry name" value="KINETOPLAST-ASSOCIATED PROTEIN-LIKE PROTEIN"/>
    <property type="match status" value="1"/>
</dbReference>
<feature type="compositionally biased region" description="Low complexity" evidence="1">
    <location>
        <begin position="197"/>
        <end position="218"/>
    </location>
</feature>
<protein>
    <submittedName>
        <fullName evidence="4">Sulfotransferase</fullName>
    </submittedName>
</protein>
<gene>
    <name evidence="4" type="ORF">C2E20_1070</name>
</gene>
<dbReference type="OrthoDB" id="411451at2759"/>
<evidence type="ECO:0000313" key="5">
    <source>
        <dbReference type="Proteomes" id="UP000239649"/>
    </source>
</evidence>
<keyword evidence="5" id="KW-1185">Reference proteome</keyword>
<feature type="compositionally biased region" description="Low complexity" evidence="1">
    <location>
        <begin position="1136"/>
        <end position="1149"/>
    </location>
</feature>
<feature type="region of interest" description="Disordered" evidence="1">
    <location>
        <begin position="76"/>
        <end position="231"/>
    </location>
</feature>
<dbReference type="SUPFAM" id="SSF52540">
    <property type="entry name" value="P-loop containing nucleoside triphosphate hydrolases"/>
    <property type="match status" value="1"/>
</dbReference>
<dbReference type="Pfam" id="PF04577">
    <property type="entry name" value="Glyco_transf_61"/>
    <property type="match status" value="1"/>
</dbReference>
<dbReference type="InterPro" id="IPR049625">
    <property type="entry name" value="Glyco_transf_61_cat"/>
</dbReference>
<keyword evidence="2" id="KW-0472">Membrane</keyword>
<evidence type="ECO:0000256" key="2">
    <source>
        <dbReference type="SAM" id="Phobius"/>
    </source>
</evidence>
<dbReference type="AlphaFoldDB" id="A0A2P6VMW8"/>
<evidence type="ECO:0000313" key="4">
    <source>
        <dbReference type="EMBL" id="PSC75434.1"/>
    </source>
</evidence>
<sequence>MLHRTGSTHITLGGTPRHRGRASPAPWPTSDHPHAPSGKRPRINSRLFLLVVALALASVYSLAIFHAGKQAAHHAEADGTAHIASSSTLQPGKRHRKLERPGETSDGQAAAALAADQAGDAVAAVQEPQEQEQQQQKEQQQQGAAGVADQQLQQTQAQEQPQAAQEQHAAQQTAEQAQQTAEQAQQAAQQEQEEQQAHAAATAAADAENAAAQAAQTAVEEESSTRQRSPYWDAVSQCTTLACLKEAALTKERHKGQYLFPHFLIIGWQKCATTSLFHHLKDHPSVLTPSEKEPEFFSYDCNYDPLGCPADKQKEYIEQTLHRDRALKHNLFRIAFEGSTHYAREGPKMARGLREVFPWVKLIASMREPISRYLSMLGHNLDHDTYTCLKKQPDLFSCLELELPWNNYTTPFAAYLEAFPKEQLLLLQYESLIAPEYEAEHLRAVKNFIGVNPELPKSAALPHSNTRAARLGQEPEGWKMLRWQYERLIEVVRPDAESIANIVSQHGLGDGVVWMANWEAAWKANLDSCDADGNCIGQLRGVWRGRQGVGPARPPFFMFGVVRKDILLLVAVLVSALGAAGAAQAPRLRASSVTCGEQPPGASVAAYRPCTFTNLYLWGGKAYFVVEDGEAAPDLTRLGLRFEVWAKKEGPDAVLSFMQTIQAADLAALLAAAAGDRAGGGGAGRAAAAAAAAVGAAPGGGGPGGSGQRAAAVQQETVPLGYLWKARHVSPSEHLGACDRLGSGRTGKSNYGHFTAEWLPPLYMTLCENFGHCTYANRSALRIFDVLTGRGCNCLDNYPPYFQEHVECLAGAPLRHISGGALRGRLVLLQTAWTGLGPRCRGIPGGCYKGDGSRLPPTAPLLARWRGLMAQCFHAPQLELPAPLAPAQLLLVDRLYTSGRHLLNVNSIQRALKAHFPADVVHVRLEYMEGLSVPQQAALWGASTVVIHMHGAALGNYFYLPKHAVTVQLAALPQGQWRYNPAIYTERLQSDLAGVSDVTAMDWANNATAHAHLNTEHVAAMFQRKPHLRAFIKNRAAYGEFLATFRCPSRGLSKDLRAACASLLLNLNLVMDPTEAVAVAEGALRLAFEQQGRPYPLGSPLEGGAKGRKDDGVGSGSGGEGRGGSGHGSSSGGSSGSSARAGGTTAARAGSGGGGSGGARLEPRQAAQQPCPLHQLQAQGGAQLLLLGMALGCLAPLGLHAAGRLIRRRRK</sequence>
<proteinExistence type="predicted"/>
<feature type="region of interest" description="Disordered" evidence="1">
    <location>
        <begin position="1"/>
        <end position="41"/>
    </location>
</feature>
<name>A0A2P6VMW8_9CHLO</name>
<comment type="caution">
    <text evidence="4">The sequence shown here is derived from an EMBL/GenBank/DDBJ whole genome shotgun (WGS) entry which is preliminary data.</text>
</comment>
<dbReference type="GO" id="GO:0016757">
    <property type="term" value="F:glycosyltransferase activity"/>
    <property type="evidence" value="ECO:0007669"/>
    <property type="project" value="InterPro"/>
</dbReference>
<dbReference type="Gene3D" id="3.40.50.300">
    <property type="entry name" value="P-loop containing nucleotide triphosphate hydrolases"/>
    <property type="match status" value="1"/>
</dbReference>
<feature type="domain" description="Glycosyltransferase 61 catalytic" evidence="3">
    <location>
        <begin position="751"/>
        <end position="966"/>
    </location>
</feature>
<dbReference type="PANTHER" id="PTHR12460">
    <property type="entry name" value="CYCLIN-DEPENDENT KINASE INHIBITOR-RELATED PROTEIN"/>
    <property type="match status" value="1"/>
</dbReference>
<reference evidence="4 5" key="1">
    <citation type="journal article" date="2018" name="Plant J.">
        <title>Genome sequences of Chlorella sorokiniana UTEX 1602 and Micractinium conductrix SAG 241.80: implications to maltose excretion by a green alga.</title>
        <authorList>
            <person name="Arriola M.B."/>
            <person name="Velmurugan N."/>
            <person name="Zhang Y."/>
            <person name="Plunkett M.H."/>
            <person name="Hondzo H."/>
            <person name="Barney B.M."/>
        </authorList>
    </citation>
    <scope>NUCLEOTIDE SEQUENCE [LARGE SCALE GENOMIC DNA]</scope>
    <source>
        <strain evidence="4 5">SAG 241.80</strain>
    </source>
</reference>
<dbReference type="EMBL" id="LHPF02000002">
    <property type="protein sequence ID" value="PSC75434.1"/>
    <property type="molecule type" value="Genomic_DNA"/>
</dbReference>
<keyword evidence="2" id="KW-1133">Transmembrane helix</keyword>
<keyword evidence="2" id="KW-0812">Transmembrane</keyword>